<protein>
    <recommendedName>
        <fullName evidence="3">MAE-28990/MAE-18760-like HEPN domain-containing protein</fullName>
    </recommendedName>
</protein>
<dbReference type="RefSeq" id="WP_226750580.1">
    <property type="nucleotide sequence ID" value="NZ_JAEINI020000003.1"/>
</dbReference>
<evidence type="ECO:0000313" key="1">
    <source>
        <dbReference type="EMBL" id="MCB5226488.1"/>
    </source>
</evidence>
<dbReference type="EMBL" id="JAEINI020000003">
    <property type="protein sequence ID" value="MCB5226488.1"/>
    <property type="molecule type" value="Genomic_DNA"/>
</dbReference>
<evidence type="ECO:0000313" key="2">
    <source>
        <dbReference type="Proteomes" id="UP000633814"/>
    </source>
</evidence>
<gene>
    <name evidence="1" type="ORF">JAO78_006635</name>
</gene>
<proteinExistence type="predicted"/>
<reference evidence="1 2" key="1">
    <citation type="submission" date="2021-10" db="EMBL/GenBank/DDBJ databases">
        <title>Alishewanella koreense sp. nov. isolated from seawater of southwestern coast in South Korea and the proposal for the reclassification of Rheinheimera perlucida and Rheinheimera tuosuensis as Arsukibacterium perlucida and Arsukibacterium tuosuensis.</title>
        <authorList>
            <person name="Kim K.H."/>
            <person name="Ruan W."/>
            <person name="Kim K.R."/>
            <person name="Baek J.H."/>
            <person name="Jeon C.O."/>
        </authorList>
    </citation>
    <scope>NUCLEOTIDE SEQUENCE [LARGE SCALE GENOMIC DNA]</scope>
    <source>
        <strain evidence="1 2">16-MA</strain>
    </source>
</reference>
<comment type="caution">
    <text evidence="1">The sequence shown here is derived from an EMBL/GenBank/DDBJ whole genome shotgun (WGS) entry which is preliminary data.</text>
</comment>
<dbReference type="Proteomes" id="UP000633814">
    <property type="component" value="Unassembled WGS sequence"/>
</dbReference>
<organism evidence="1 2">
    <name type="scientific">Alishewanella maricola</name>
    <dbReference type="NCBI Taxonomy" id="2795740"/>
    <lineage>
        <taxon>Bacteria</taxon>
        <taxon>Pseudomonadati</taxon>
        <taxon>Pseudomonadota</taxon>
        <taxon>Gammaproteobacteria</taxon>
        <taxon>Alteromonadales</taxon>
        <taxon>Alteromonadaceae</taxon>
        <taxon>Alishewanella</taxon>
    </lineage>
</organism>
<accession>A0ABS8C2D5</accession>
<sequence>MTDLQALYQHVGRAVHKAQIVEFNLVTLWVLSEKLEPSGVDPKEDGVWSKKTLGKLLYPVIKSGVINDDTRLFLETVLSARNHLAHAFFMSEASIGNTDGILKLVREVNAMVSVFDRAIALFDHVMQTFCREADIDYLQIIEESRTLVMSTLD</sequence>
<keyword evidence="2" id="KW-1185">Reference proteome</keyword>
<name>A0ABS8C2D5_9ALTE</name>
<evidence type="ECO:0008006" key="3">
    <source>
        <dbReference type="Google" id="ProtNLM"/>
    </source>
</evidence>